<dbReference type="RefSeq" id="WP_345972867.1">
    <property type="nucleotide sequence ID" value="NZ_CP147920.1"/>
</dbReference>
<dbReference type="PROSITE" id="PS51257">
    <property type="entry name" value="PROKAR_LIPOPROTEIN"/>
    <property type="match status" value="1"/>
</dbReference>
<organism evidence="2 3">
    <name type="scientific">Sulfurimonas diazotrophicus</name>
    <dbReference type="NCBI Taxonomy" id="3131939"/>
    <lineage>
        <taxon>Bacteria</taxon>
        <taxon>Pseudomonadati</taxon>
        <taxon>Campylobacterota</taxon>
        <taxon>Epsilonproteobacteria</taxon>
        <taxon>Campylobacterales</taxon>
        <taxon>Sulfurimonadaceae</taxon>
        <taxon>Sulfurimonas</taxon>
    </lineage>
</organism>
<keyword evidence="3" id="KW-1185">Reference proteome</keyword>
<sequence length="99" mass="10268">MKAVTAVLMAAALFMAGCGYKSGVATGERASYLYFTGDVAGASVSVDDGQPFAVEAGHDHQYRVAPGKHSVKVYKGDALVVERNIYVGDGIAKEIGVGQ</sequence>
<feature type="chain" id="PRO_5045664064" description="DUF2846 domain-containing protein" evidence="1">
    <location>
        <begin position="22"/>
        <end position="99"/>
    </location>
</feature>
<evidence type="ECO:0000313" key="3">
    <source>
        <dbReference type="Proteomes" id="UP001447842"/>
    </source>
</evidence>
<keyword evidence="1" id="KW-0732">Signal</keyword>
<gene>
    <name evidence="2" type="ORF">WCY31_01435</name>
</gene>
<evidence type="ECO:0000256" key="1">
    <source>
        <dbReference type="SAM" id="SignalP"/>
    </source>
</evidence>
<feature type="signal peptide" evidence="1">
    <location>
        <begin position="1"/>
        <end position="21"/>
    </location>
</feature>
<dbReference type="Proteomes" id="UP001447842">
    <property type="component" value="Chromosome"/>
</dbReference>
<proteinExistence type="predicted"/>
<dbReference type="EMBL" id="CP147920">
    <property type="protein sequence ID" value="XAU15374.1"/>
    <property type="molecule type" value="Genomic_DNA"/>
</dbReference>
<reference evidence="2 3" key="1">
    <citation type="submission" date="2024-03" db="EMBL/GenBank/DDBJ databases">
        <title>Sulfurimonas sp. HSL3-1.</title>
        <authorList>
            <person name="Wang S."/>
        </authorList>
    </citation>
    <scope>NUCLEOTIDE SEQUENCE [LARGE SCALE GENOMIC DNA]</scope>
    <source>
        <strain evidence="2 3">HSL3-1</strain>
    </source>
</reference>
<evidence type="ECO:0000313" key="2">
    <source>
        <dbReference type="EMBL" id="XAU15374.1"/>
    </source>
</evidence>
<protein>
    <recommendedName>
        <fullName evidence="4">DUF2846 domain-containing protein</fullName>
    </recommendedName>
</protein>
<accession>A0ABZ3HCM3</accession>
<evidence type="ECO:0008006" key="4">
    <source>
        <dbReference type="Google" id="ProtNLM"/>
    </source>
</evidence>
<name>A0ABZ3HCM3_9BACT</name>